<dbReference type="Gene3D" id="3.30.1360.100">
    <property type="entry name" value="General secretion pathway protein M, EpsM"/>
    <property type="match status" value="1"/>
</dbReference>
<dbReference type="Pfam" id="PF04612">
    <property type="entry name" value="T2SSM"/>
    <property type="match status" value="1"/>
</dbReference>
<dbReference type="Proteomes" id="UP000193827">
    <property type="component" value="Unassembled WGS sequence"/>
</dbReference>
<keyword evidence="3" id="KW-1185">Reference proteome</keyword>
<reference evidence="2 3" key="1">
    <citation type="submission" date="2017-03" db="EMBL/GenBank/DDBJ databases">
        <authorList>
            <person name="Afonso C.L."/>
            <person name="Miller P.J."/>
            <person name="Scott M.A."/>
            <person name="Spackman E."/>
            <person name="Goraichik I."/>
            <person name="Dimitrov K.M."/>
            <person name="Suarez D.L."/>
            <person name="Swayne D.E."/>
        </authorList>
    </citation>
    <scope>NUCLEOTIDE SEQUENCE [LARGE SCALE GENOMIC DNA]</scope>
    <source>
        <strain evidence="2 3">CECT 8287</strain>
    </source>
</reference>
<sequence length="166" mass="17830">MWDRVIQYLAGLSQRERWLMLLLVFAVLPVGLFYGVVLPLSDARDAARREVADAQAVEAWVGDQAAVFMAMKGATGQKATTQGAPVGISGIEESLVSAGLRKDVAQLANNAAGGITLRFETVRFTAISEWLTASAGVWGYDLTSFTFERGKEPDVVAAELNLVPAQ</sequence>
<gene>
    <name evidence="2" type="ORF">PEL8287_02449</name>
</gene>
<keyword evidence="1" id="KW-0812">Transmembrane</keyword>
<dbReference type="EMBL" id="FWFL01000006">
    <property type="protein sequence ID" value="SLN47713.1"/>
    <property type="molecule type" value="Genomic_DNA"/>
</dbReference>
<name>A0A1Y5SSR7_9RHOB</name>
<feature type="transmembrane region" description="Helical" evidence="1">
    <location>
        <begin position="18"/>
        <end position="40"/>
    </location>
</feature>
<evidence type="ECO:0000313" key="2">
    <source>
        <dbReference type="EMBL" id="SLN47713.1"/>
    </source>
</evidence>
<dbReference type="GO" id="GO:0015628">
    <property type="term" value="P:protein secretion by the type II secretion system"/>
    <property type="evidence" value="ECO:0007669"/>
    <property type="project" value="InterPro"/>
</dbReference>
<evidence type="ECO:0000256" key="1">
    <source>
        <dbReference type="SAM" id="Phobius"/>
    </source>
</evidence>
<organism evidence="2 3">
    <name type="scientific">Roseovarius litorisediminis</name>
    <dbReference type="NCBI Taxonomy" id="1312363"/>
    <lineage>
        <taxon>Bacteria</taxon>
        <taxon>Pseudomonadati</taxon>
        <taxon>Pseudomonadota</taxon>
        <taxon>Alphaproteobacteria</taxon>
        <taxon>Rhodobacterales</taxon>
        <taxon>Roseobacteraceae</taxon>
        <taxon>Roseovarius</taxon>
    </lineage>
</organism>
<keyword evidence="1" id="KW-1133">Transmembrane helix</keyword>
<keyword evidence="1" id="KW-0472">Membrane</keyword>
<evidence type="ECO:0000313" key="3">
    <source>
        <dbReference type="Proteomes" id="UP000193827"/>
    </source>
</evidence>
<dbReference type="GO" id="GO:0015627">
    <property type="term" value="C:type II protein secretion system complex"/>
    <property type="evidence" value="ECO:0007669"/>
    <property type="project" value="InterPro"/>
</dbReference>
<proteinExistence type="predicted"/>
<dbReference type="InterPro" id="IPR007690">
    <property type="entry name" value="T2SS_GspM"/>
</dbReference>
<protein>
    <submittedName>
        <fullName evidence="2">General secretion pathway, M protein</fullName>
    </submittedName>
</protein>
<accession>A0A1Y5SSR7</accession>
<dbReference type="AlphaFoldDB" id="A0A1Y5SSR7"/>